<feature type="compositionally biased region" description="Basic and acidic residues" evidence="1">
    <location>
        <begin position="54"/>
        <end position="64"/>
    </location>
</feature>
<feature type="region of interest" description="Disordered" evidence="1">
    <location>
        <begin position="26"/>
        <end position="64"/>
    </location>
</feature>
<feature type="non-terminal residue" evidence="2">
    <location>
        <position position="138"/>
    </location>
</feature>
<protein>
    <submittedName>
        <fullName evidence="2">Uncharacterized protein</fullName>
    </submittedName>
</protein>
<dbReference type="AlphaFoldDB" id="A0AAD7Z810"/>
<feature type="non-terminal residue" evidence="2">
    <location>
        <position position="1"/>
    </location>
</feature>
<keyword evidence="3" id="KW-1185">Reference proteome</keyword>
<proteinExistence type="predicted"/>
<feature type="region of interest" description="Disordered" evidence="1">
    <location>
        <begin position="116"/>
        <end position="138"/>
    </location>
</feature>
<evidence type="ECO:0000313" key="2">
    <source>
        <dbReference type="EMBL" id="KAJ9575460.1"/>
    </source>
</evidence>
<accession>A0AAD7Z810</accession>
<feature type="compositionally biased region" description="Polar residues" evidence="1">
    <location>
        <begin position="116"/>
        <end position="127"/>
    </location>
</feature>
<evidence type="ECO:0000313" key="3">
    <source>
        <dbReference type="Proteomes" id="UP001233999"/>
    </source>
</evidence>
<reference evidence="2" key="1">
    <citation type="journal article" date="2023" name="IScience">
        <title>Live-bearing cockroach genome reveals convergent evolutionary mechanisms linked to viviparity in insects and beyond.</title>
        <authorList>
            <person name="Fouks B."/>
            <person name="Harrison M.C."/>
            <person name="Mikhailova A.A."/>
            <person name="Marchal E."/>
            <person name="English S."/>
            <person name="Carruthers M."/>
            <person name="Jennings E.C."/>
            <person name="Chiamaka E.L."/>
            <person name="Frigard R.A."/>
            <person name="Pippel M."/>
            <person name="Attardo G.M."/>
            <person name="Benoit J.B."/>
            <person name="Bornberg-Bauer E."/>
            <person name="Tobe S.S."/>
        </authorList>
    </citation>
    <scope>NUCLEOTIDE SEQUENCE</scope>
    <source>
        <strain evidence="2">Stay&amp;Tobe</strain>
    </source>
</reference>
<sequence>SELARQNRITQQILAQYLQRRLFPHLTTTTTPSPPALLRPRDTQKDHHAHHHQAHDADGDDRLETVESEQISNVYFTSEDIVGTGPDKRGERDQKKINFKFFYQLKIQAAESDINPRSTNSLSSVLPTRNADRHNTIV</sequence>
<dbReference type="EMBL" id="JASPKZ010009837">
    <property type="protein sequence ID" value="KAJ9575460.1"/>
    <property type="molecule type" value="Genomic_DNA"/>
</dbReference>
<evidence type="ECO:0000256" key="1">
    <source>
        <dbReference type="SAM" id="MobiDB-lite"/>
    </source>
</evidence>
<comment type="caution">
    <text evidence="2">The sequence shown here is derived from an EMBL/GenBank/DDBJ whole genome shotgun (WGS) entry which is preliminary data.</text>
</comment>
<gene>
    <name evidence="2" type="ORF">L9F63_007665</name>
</gene>
<name>A0AAD7Z810_DIPPU</name>
<reference evidence="2" key="2">
    <citation type="submission" date="2023-05" db="EMBL/GenBank/DDBJ databases">
        <authorList>
            <person name="Fouks B."/>
        </authorList>
    </citation>
    <scope>NUCLEOTIDE SEQUENCE</scope>
    <source>
        <strain evidence="2">Stay&amp;Tobe</strain>
        <tissue evidence="2">Testes</tissue>
    </source>
</reference>
<dbReference type="Proteomes" id="UP001233999">
    <property type="component" value="Unassembled WGS sequence"/>
</dbReference>
<organism evidence="2 3">
    <name type="scientific">Diploptera punctata</name>
    <name type="common">Pacific beetle cockroach</name>
    <dbReference type="NCBI Taxonomy" id="6984"/>
    <lineage>
        <taxon>Eukaryota</taxon>
        <taxon>Metazoa</taxon>
        <taxon>Ecdysozoa</taxon>
        <taxon>Arthropoda</taxon>
        <taxon>Hexapoda</taxon>
        <taxon>Insecta</taxon>
        <taxon>Pterygota</taxon>
        <taxon>Neoptera</taxon>
        <taxon>Polyneoptera</taxon>
        <taxon>Dictyoptera</taxon>
        <taxon>Blattodea</taxon>
        <taxon>Blaberoidea</taxon>
        <taxon>Blaberidae</taxon>
        <taxon>Diplopterinae</taxon>
        <taxon>Diploptera</taxon>
    </lineage>
</organism>